<evidence type="ECO:0000256" key="1">
    <source>
        <dbReference type="SAM" id="MobiDB-lite"/>
    </source>
</evidence>
<evidence type="ECO:0000313" key="2">
    <source>
        <dbReference type="EMBL" id="KAJ2929613.1"/>
    </source>
</evidence>
<name>A0A9W8JF12_9AGAR</name>
<sequence length="273" mass="30329">MRHSQNQHQHPQWQQYPQEGQYPHDQHQQAYPHSTPNSYTEYPPPSSATDGSPPPSPYRGQDQAYAASSRASYSRSDSLTSNRVPRFQRQESYYFTPPQSPGFPQEQHEDVNEEGSLPQSTGEFRRGSATGSRSDREVGVLAEEASLPSHHAPALLVAGAAELPPSVINEPQHQEHDAITSRPVPAPAVTSRGSPHLHLAEPSTRSSEKGKDKEKEKEKEKSKKRGSWMSAFFKGMSKHSNSESGESTEGASQDEKESKRKSKRSSISRFGKK</sequence>
<feature type="compositionally biased region" description="Polar residues" evidence="1">
    <location>
        <begin position="238"/>
        <end position="251"/>
    </location>
</feature>
<feature type="compositionally biased region" description="Basic and acidic residues" evidence="1">
    <location>
        <begin position="206"/>
        <end position="221"/>
    </location>
</feature>
<feature type="region of interest" description="Disordered" evidence="1">
    <location>
        <begin position="165"/>
        <end position="273"/>
    </location>
</feature>
<proteinExistence type="predicted"/>
<dbReference type="EMBL" id="JANBPK010000865">
    <property type="protein sequence ID" value="KAJ2929613.1"/>
    <property type="molecule type" value="Genomic_DNA"/>
</dbReference>
<comment type="caution">
    <text evidence="2">The sequence shown here is derived from an EMBL/GenBank/DDBJ whole genome shotgun (WGS) entry which is preliminary data.</text>
</comment>
<reference evidence="2" key="1">
    <citation type="submission" date="2022-06" db="EMBL/GenBank/DDBJ databases">
        <title>Genome Sequence of Candolleomyces eurysporus.</title>
        <authorList>
            <person name="Buettner E."/>
        </authorList>
    </citation>
    <scope>NUCLEOTIDE SEQUENCE</scope>
    <source>
        <strain evidence="2">VTCC 930004</strain>
    </source>
</reference>
<feature type="compositionally biased region" description="Pro residues" evidence="1">
    <location>
        <begin position="42"/>
        <end position="57"/>
    </location>
</feature>
<feature type="compositionally biased region" description="Low complexity" evidence="1">
    <location>
        <begin position="1"/>
        <end position="21"/>
    </location>
</feature>
<protein>
    <submittedName>
        <fullName evidence="2">Uncharacterized protein</fullName>
    </submittedName>
</protein>
<dbReference type="Proteomes" id="UP001140091">
    <property type="component" value="Unassembled WGS sequence"/>
</dbReference>
<keyword evidence="3" id="KW-1185">Reference proteome</keyword>
<accession>A0A9W8JF12</accession>
<organism evidence="2 3">
    <name type="scientific">Candolleomyces eurysporus</name>
    <dbReference type="NCBI Taxonomy" id="2828524"/>
    <lineage>
        <taxon>Eukaryota</taxon>
        <taxon>Fungi</taxon>
        <taxon>Dikarya</taxon>
        <taxon>Basidiomycota</taxon>
        <taxon>Agaricomycotina</taxon>
        <taxon>Agaricomycetes</taxon>
        <taxon>Agaricomycetidae</taxon>
        <taxon>Agaricales</taxon>
        <taxon>Agaricineae</taxon>
        <taxon>Psathyrellaceae</taxon>
        <taxon>Candolleomyces</taxon>
    </lineage>
</organism>
<dbReference type="AlphaFoldDB" id="A0A9W8JF12"/>
<feature type="compositionally biased region" description="Low complexity" evidence="1">
    <location>
        <begin position="61"/>
        <end position="78"/>
    </location>
</feature>
<evidence type="ECO:0000313" key="3">
    <source>
        <dbReference type="Proteomes" id="UP001140091"/>
    </source>
</evidence>
<feature type="compositionally biased region" description="Polar residues" evidence="1">
    <location>
        <begin position="28"/>
        <end position="40"/>
    </location>
</feature>
<gene>
    <name evidence="2" type="ORF">H1R20_g7499</name>
</gene>
<feature type="non-terminal residue" evidence="2">
    <location>
        <position position="273"/>
    </location>
</feature>
<feature type="compositionally biased region" description="Basic residues" evidence="1">
    <location>
        <begin position="259"/>
        <end position="273"/>
    </location>
</feature>
<feature type="region of interest" description="Disordered" evidence="1">
    <location>
        <begin position="1"/>
        <end position="142"/>
    </location>
</feature>